<feature type="domain" description="DUF4218" evidence="1">
    <location>
        <begin position="45"/>
        <end position="118"/>
    </location>
</feature>
<accession>A0AAD8TPQ0</accession>
<protein>
    <recommendedName>
        <fullName evidence="1">DUF4218 domain-containing protein</fullName>
    </recommendedName>
</protein>
<dbReference type="InterPro" id="IPR025452">
    <property type="entry name" value="DUF4218"/>
</dbReference>
<evidence type="ECO:0000259" key="1">
    <source>
        <dbReference type="Pfam" id="PF13960"/>
    </source>
</evidence>
<comment type="caution">
    <text evidence="2">The sequence shown here is derived from an EMBL/GenBank/DDBJ whole genome shotgun (WGS) entry which is preliminary data.</text>
</comment>
<dbReference type="Proteomes" id="UP001231189">
    <property type="component" value="Unassembled WGS sequence"/>
</dbReference>
<name>A0AAD8TPQ0_LOLMU</name>
<organism evidence="2 3">
    <name type="scientific">Lolium multiflorum</name>
    <name type="common">Italian ryegrass</name>
    <name type="synonym">Lolium perenne subsp. multiflorum</name>
    <dbReference type="NCBI Taxonomy" id="4521"/>
    <lineage>
        <taxon>Eukaryota</taxon>
        <taxon>Viridiplantae</taxon>
        <taxon>Streptophyta</taxon>
        <taxon>Embryophyta</taxon>
        <taxon>Tracheophyta</taxon>
        <taxon>Spermatophyta</taxon>
        <taxon>Magnoliopsida</taxon>
        <taxon>Liliopsida</taxon>
        <taxon>Poales</taxon>
        <taxon>Poaceae</taxon>
        <taxon>BOP clade</taxon>
        <taxon>Pooideae</taxon>
        <taxon>Poodae</taxon>
        <taxon>Poeae</taxon>
        <taxon>Poeae Chloroplast Group 2 (Poeae type)</taxon>
        <taxon>Loliodinae</taxon>
        <taxon>Loliinae</taxon>
        <taxon>Lolium</taxon>
    </lineage>
</organism>
<gene>
    <name evidence="2" type="ORF">QYE76_046355</name>
</gene>
<dbReference type="PANTHER" id="PTHR48258">
    <property type="entry name" value="DUF4218 DOMAIN-CONTAINING PROTEIN-RELATED"/>
    <property type="match status" value="1"/>
</dbReference>
<dbReference type="PANTHER" id="PTHR48258:SF9">
    <property type="entry name" value="OS01G0348150 PROTEIN"/>
    <property type="match status" value="1"/>
</dbReference>
<evidence type="ECO:0000313" key="2">
    <source>
        <dbReference type="EMBL" id="KAK1685507.1"/>
    </source>
</evidence>
<dbReference type="EMBL" id="JAUUTY010000002">
    <property type="protein sequence ID" value="KAK1685507.1"/>
    <property type="molecule type" value="Genomic_DNA"/>
</dbReference>
<dbReference type="Pfam" id="PF13960">
    <property type="entry name" value="DUF4218"/>
    <property type="match status" value="1"/>
</dbReference>
<reference evidence="2" key="1">
    <citation type="submission" date="2023-07" db="EMBL/GenBank/DDBJ databases">
        <title>A chromosome-level genome assembly of Lolium multiflorum.</title>
        <authorList>
            <person name="Chen Y."/>
            <person name="Copetti D."/>
            <person name="Kolliker R."/>
            <person name="Studer B."/>
        </authorList>
    </citation>
    <scope>NUCLEOTIDE SEQUENCE</scope>
    <source>
        <strain evidence="2">02402/16</strain>
        <tissue evidence="2">Leaf</tissue>
    </source>
</reference>
<evidence type="ECO:0000313" key="3">
    <source>
        <dbReference type="Proteomes" id="UP001231189"/>
    </source>
</evidence>
<dbReference type="AlphaFoldDB" id="A0AAD8TPQ0"/>
<keyword evidence="3" id="KW-1185">Reference proteome</keyword>
<sequence length="133" mass="14685">MDDHVRETLLASATSSTSSLGSPSVLSSSTGYKKRSSRYYASSRFTSPFFDIMVHLLVHVVDDIIHLGPTFLHNMMPFERLNGVIKGFVRNRARPDGSIAKGFLTYECISFRQNYLSTENEDVGLPTSSTSAG</sequence>
<proteinExistence type="predicted"/>